<evidence type="ECO:0000256" key="1">
    <source>
        <dbReference type="SAM" id="MobiDB-lite"/>
    </source>
</evidence>
<feature type="region of interest" description="Disordered" evidence="1">
    <location>
        <begin position="319"/>
        <end position="343"/>
    </location>
</feature>
<keyword evidence="3" id="KW-1185">Reference proteome</keyword>
<feature type="compositionally biased region" description="Low complexity" evidence="1">
    <location>
        <begin position="570"/>
        <end position="587"/>
    </location>
</feature>
<feature type="compositionally biased region" description="Basic and acidic residues" evidence="1">
    <location>
        <begin position="325"/>
        <end position="343"/>
    </location>
</feature>
<evidence type="ECO:0000313" key="3">
    <source>
        <dbReference type="Proteomes" id="UP001456513"/>
    </source>
</evidence>
<dbReference type="EMBL" id="JBBPCN010000001">
    <property type="protein sequence ID" value="MEK8072363.1"/>
    <property type="molecule type" value="Genomic_DNA"/>
</dbReference>
<proteinExistence type="predicted"/>
<evidence type="ECO:0008006" key="4">
    <source>
        <dbReference type="Google" id="ProtNLM"/>
    </source>
</evidence>
<sequence length="598" mass="61366">MTPPPAEPGGAESVDDILDTNAHGLLYFERFLPLACRVPGVEFPPYVDVCAGYDEQRGLNLGALGHDADAVGALSAVLGEQLVEQVQLRRVLQLRWHGEAGEAVQTYLSAEQEEADAFARSIEDSHQTMCAAVDVLRDAVTDKAELVGGLSVDNVDGKDADQIDAILAASGLECLPVDRATVFPRLASAFPDLTDRARSADVSDEFAAEVGQVCRDWIENEFVPRVQGTYDAIVGACTATDTAVRGCLKLVVDILAGIHEPSFGDLDERGWALAPGPAAQRHGPDCSPVGPASAGPGPAPAAVGQASVSDVGGTALVGAESMDPAESRVAADRVGDTPRDPMDGLVDRVVTAIVDRVENALSDTIDGTQDGHDTDDSSGPAVDSNSAIDSAVGDDEAKDQDSNSSPEGGSAVPAGGDDQLSQSVPGHSSPAATDERGHLEAELDGHRARIALEHNGVVSLELETPGLGTRSFELRIGPFGLPEIVEVPDRVDPVGTPAVAAPKPSEPVPAAQPPVSTTEPAPATESVPATEPVVPSGSASDASAQCPSESPDTDQPDAQLTVTADRPVTDAQPADAQPADAQPADAATGAGLSEAGEL</sequence>
<dbReference type="Proteomes" id="UP001456513">
    <property type="component" value="Unassembled WGS sequence"/>
</dbReference>
<name>A0ABU9D153_9NOCA</name>
<feature type="compositionally biased region" description="Polar residues" evidence="1">
    <location>
        <begin position="537"/>
        <end position="550"/>
    </location>
</feature>
<reference evidence="2 3" key="1">
    <citation type="submission" date="2024-03" db="EMBL/GenBank/DDBJ databases">
        <title>Rhodococcus navarretei sp. nov. and Pseudarthrobacter quantumdoti sp. nov., two new species with the ability to biosynthesize Quantum Dots isolated from soil samples at Union Glacier, Antarctica.</title>
        <authorList>
            <person name="Vargas M."/>
        </authorList>
    </citation>
    <scope>NUCLEOTIDE SEQUENCE [LARGE SCALE GENOMIC DNA]</scope>
    <source>
        <strain evidence="2 3">EXRC-4A-4</strain>
    </source>
</reference>
<comment type="caution">
    <text evidence="2">The sequence shown here is derived from an EMBL/GenBank/DDBJ whole genome shotgun (WGS) entry which is preliminary data.</text>
</comment>
<feature type="compositionally biased region" description="Low complexity" evidence="1">
    <location>
        <begin position="287"/>
        <end position="306"/>
    </location>
</feature>
<feature type="region of interest" description="Disordered" evidence="1">
    <location>
        <begin position="361"/>
        <end position="436"/>
    </location>
</feature>
<evidence type="ECO:0000313" key="2">
    <source>
        <dbReference type="EMBL" id="MEK8072363.1"/>
    </source>
</evidence>
<feature type="region of interest" description="Disordered" evidence="1">
    <location>
        <begin position="276"/>
        <end position="306"/>
    </location>
</feature>
<protein>
    <recommendedName>
        <fullName evidence="4">DUF222 domain-containing protein</fullName>
    </recommendedName>
</protein>
<feature type="region of interest" description="Disordered" evidence="1">
    <location>
        <begin position="495"/>
        <end position="598"/>
    </location>
</feature>
<organism evidence="2 3">
    <name type="scientific">Rhodococcus navarretei</name>
    <dbReference type="NCBI Taxonomy" id="3128981"/>
    <lineage>
        <taxon>Bacteria</taxon>
        <taxon>Bacillati</taxon>
        <taxon>Actinomycetota</taxon>
        <taxon>Actinomycetes</taxon>
        <taxon>Mycobacteriales</taxon>
        <taxon>Nocardiaceae</taxon>
        <taxon>Rhodococcus</taxon>
    </lineage>
</organism>
<accession>A0ABU9D153</accession>
<gene>
    <name evidence="2" type="ORF">AABD04_16095</name>
</gene>
<dbReference type="RefSeq" id="WP_341441782.1">
    <property type="nucleotide sequence ID" value="NZ_JBBPCN010000001.1"/>
</dbReference>